<name>V6TJB6_GIAIN</name>
<organism evidence="2 3">
    <name type="scientific">Giardia intestinalis</name>
    <name type="common">Giardia lamblia</name>
    <dbReference type="NCBI Taxonomy" id="5741"/>
    <lineage>
        <taxon>Eukaryota</taxon>
        <taxon>Metamonada</taxon>
        <taxon>Diplomonadida</taxon>
        <taxon>Hexamitidae</taxon>
        <taxon>Giardiinae</taxon>
        <taxon>Giardia</taxon>
    </lineage>
</organism>
<feature type="region of interest" description="Disordered" evidence="1">
    <location>
        <begin position="901"/>
        <end position="927"/>
    </location>
</feature>
<feature type="region of interest" description="Disordered" evidence="1">
    <location>
        <begin position="460"/>
        <end position="496"/>
    </location>
</feature>
<sequence>VFLSPQMDSSDSSSSSDGAPCGEVPVGPYDLSKAIATDSGVMDLLSEDARYFFKFSLHGPRPVMFYQYKYPLRLTSSVRLEDLRSSLNRFIMRKSKEEARITFYNGEARRQVQQAAANMDAETDYRLTLRKHVDLYRMESAAAELSNFMLTTAQRVDREVRMHDYICTSISDQETLSTLRFTKRSVHELSYAALLRMNLSAECDTFLLDKLLASIALEAAGTGDSGTTGFFSLESTIKAPFLRPKFVDSETNCPFADNPVGTDVDPVSLKEPGSTEPTKQDAPSHKDCSPETQPVAGSMQEKEPSEAAALQESDHMSFQLFTECIEKLLDSVGSGPLLSDLASYYDILSMYSVTEASTDSTVQSNIKTLKSVKNVVDKEDDLNCGASMPSGSSDSVEIHPMSTLLSRYEKYRTCPNLYSSELSVLFCSSFYHEISTCPLVDFAAIIGKLTVKSAASTRRPSATIAPKVTTRGSSPSATKRSPSSTASSKKAPQTPVMHAPAAVLKEPSIDAAAMLDEGYLDYNQVLNVFKHIYHFYQYCVDPSRDVKLLRCAVMDPTFSLSEYVRSLASNGQNALSQVSIANAAFFLEFSSLLSKGSLDNVDLLTDLFHSEQANPTLSSPLSVKQKGSAERPRSKAVTPPGSRVELEEYSNGTSSFLDLLNIDFISVGDLINYFRFLRTFVDDSYEVRARQSLLKEIQDLVLLELWKSDNDTMSIRNYLINKNSVPYAALTDCSLARQIKPPAVSQDDNYFTLLLANLNNDAYIRMLIDKIDLVFVTGDPVSGKTLVTAELSRRLSGERKIPTGIVDACTIYRSLYEELMRILDDRSSKYESHKDISSRSVYLEDELMSDLLTLHNNLLYTQLTGAQPGARFYPHPLHNPKSLSDGLILNSNSMANCASVPDLHDHSSDSPIQSLHQRAPGRSTLRDELPIDTDTLSSQNVSRAVTQDAAVHDVRGSNSAHAAIRHNISSGDNIFVPNELCRDGSLFSQNEGEITDEPSDSHQQTIRFSIPSDVQAILRTPEQYMMLYRAIQRRVRKSLLSRTHPSELSLATTDSSAGADDQSSELQEIERVDNGVDDLASVVESILSGKDYYASDKLTVDVTDVDQINRFVARSMLVQAITQSLLSNYTCLIFDGFPNSVCDSDIIEDLLNGCLTRDSLQRLLNGYASHVTASSGQNVDVVSALHAASSLTEPLTPVFIKRSGITSLIYLHDDNFEAICRRLYGRLFISSHPVECDDLFDAYLTSHHMDHGDPYNTELSVNEVQWPSKDLGLCRTSTCINEHEESMTDDADNPKKQYLTIETQAVGRSHQRKDRSTSSGSDFSPDTSMDYSSNEDESTDPDCERVRKEFPIGSEASSPQHSGTHTHTSPNCAAATAIRSTRTSKSILYNSRRLNLSADNLAVYSAGLKVPAHEVRDIGFMNSATLDVLNTDPVKDSVLFGDDYTRAPVEIPLKPVAQWADLPTRNVSKANLSLLSVYTTTSLGFAPWADEKGDEHFSVDDTFIKSYPIVDPQAYDAFCRAVAQNAVRLSTGCPHKVRGTDSPLNDERKLKPSIAEVFFSYRFFDVYGESLTDPPQYATPHKHEVVRNLVQLNYENRLLVNRVDIELASYKQKRDTLLAWMQHVYGDLQPRVSLPPCIQADALFRRSRHRSDGIEICFTDDVDHEEALVPSVLCVCNVGPLFDKALAAFSDGQSGSVFAEELAEVGNRVYHHVLHAIEHRKQSVSSASYELQAMLPHAQGSKAFTAQKCVEKSSFATEFLKMYQKELGMQTPSTEYLDHPIPEPPLDATDLKKAKPVPAKTQGNKAKTTPSDTAYVALNPLTTFNLPQSFFSGTLSNALQDITRGYKQRQVFMEQSVYKLTISQSAMTDILTHEAAGQTDLLTNFYDVSLERTQAIFIEFLNFYKSIDREARSQPNIKADALLLIDKCLAQCNDEVFKTKTRSNALINGLTTRYLRLSAKMSLDVLSFGDYNEVVSKHLPLATKDREAGIALGILLFQYVSSLYDIMWNDIAYVSLVLFTLHEVSLSAYDASTNMLYDLLAALSVDSEQQALAEAYNKQLEPLLNGRQVTSAMVGQQLSQLKTFGRVAPPVLIVSTSCLQEHVQQKNQKPHEGYAAALESLYALAKSLAGPSDEHKALLLKMKEKAITSLGQDPALTVEEYAHYNYQASKDAIDQLNDLVHNGMLISQGAGATVTRACLHPVYNKLVMRLSGKLGNKLSFAKQQVQTYIAMCTDGLSNTLLKVGDMIDSLYASTLSVTASTARAMQTVVDKELDILGLHVDMAAKRINLEVNE</sequence>
<feature type="region of interest" description="Disordered" evidence="1">
    <location>
        <begin position="257"/>
        <end position="311"/>
    </location>
</feature>
<proteinExistence type="predicted"/>
<dbReference type="VEuPathDB" id="GiardiaDB:DHA2_150774"/>
<accession>V6TJB6</accession>
<protein>
    <submittedName>
        <fullName evidence="2">Uncharacterized protein</fullName>
    </submittedName>
</protein>
<dbReference type="VEuPathDB" id="GiardiaDB:GL50803_0037488"/>
<evidence type="ECO:0000313" key="3">
    <source>
        <dbReference type="Proteomes" id="UP000018320"/>
    </source>
</evidence>
<feature type="region of interest" description="Disordered" evidence="1">
    <location>
        <begin position="615"/>
        <end position="643"/>
    </location>
</feature>
<reference evidence="3" key="1">
    <citation type="submission" date="2012-02" db="EMBL/GenBank/DDBJ databases">
        <title>Genome sequencing of Giardia lamblia Genotypes A2 and B isolates (DH and GS) and comparative analysis with the genomes of Genotypes A1 and E (WB and Pig).</title>
        <authorList>
            <person name="Adam R."/>
            <person name="Dahlstrom E."/>
            <person name="Martens C."/>
            <person name="Bruno D."/>
            <person name="Barbian K."/>
            <person name="Porcella S.F."/>
            <person name="Nash T."/>
        </authorList>
    </citation>
    <scope>NUCLEOTIDE SEQUENCE</scope>
    <source>
        <strain evidence="3">DH</strain>
    </source>
</reference>
<gene>
    <name evidence="2" type="ORF">DHA2_150774</name>
</gene>
<feature type="compositionally biased region" description="Polar residues" evidence="1">
    <location>
        <begin position="1317"/>
        <end position="1332"/>
    </location>
</feature>
<comment type="caution">
    <text evidence="2">The sequence shown here is derived from an EMBL/GenBank/DDBJ whole genome shotgun (WGS) entry which is preliminary data.</text>
</comment>
<evidence type="ECO:0000256" key="1">
    <source>
        <dbReference type="SAM" id="MobiDB-lite"/>
    </source>
</evidence>
<dbReference type="VEuPathDB" id="GiardiaDB:QR46_0353"/>
<feature type="region of interest" description="Disordered" evidence="1">
    <location>
        <begin position="1"/>
        <end position="22"/>
    </location>
</feature>
<evidence type="ECO:0000313" key="2">
    <source>
        <dbReference type="EMBL" id="ESU38402.1"/>
    </source>
</evidence>
<dbReference type="VEuPathDB" id="GiardiaDB:GL50581_4427"/>
<feature type="compositionally biased region" description="Low complexity" evidence="1">
    <location>
        <begin position="473"/>
        <end position="494"/>
    </location>
</feature>
<feature type="non-terminal residue" evidence="2">
    <location>
        <position position="1"/>
    </location>
</feature>
<reference evidence="2 3" key="2">
    <citation type="journal article" date="2013" name="Genome Biol. Evol.">
        <title>Genome sequencing of Giardia lamblia genotypes A2 and B isolates (DH and GS) and comparative analysis with the genomes of genotypes A1 and E (WB and Pig).</title>
        <authorList>
            <person name="Adam R.D."/>
            <person name="Dahlstrom E.W."/>
            <person name="Martens C.A."/>
            <person name="Bruno D.P."/>
            <person name="Barbian K.D."/>
            <person name="Ricklefs S.M."/>
            <person name="Hernandez M.M."/>
            <person name="Narla N.P."/>
            <person name="Patel R.B."/>
            <person name="Porcella S.F."/>
            <person name="Nash T.E."/>
        </authorList>
    </citation>
    <scope>NUCLEOTIDE SEQUENCE [LARGE SCALE GENOMIC DNA]</scope>
    <source>
        <strain evidence="2 3">DH</strain>
    </source>
</reference>
<dbReference type="EMBL" id="AHGT01000013">
    <property type="protein sequence ID" value="ESU38402.1"/>
    <property type="molecule type" value="Genomic_DNA"/>
</dbReference>
<feature type="compositionally biased region" description="Basic and acidic residues" evidence="1">
    <location>
        <begin position="278"/>
        <end position="289"/>
    </location>
</feature>
<feature type="region of interest" description="Disordered" evidence="1">
    <location>
        <begin position="1302"/>
        <end position="1343"/>
    </location>
</feature>
<feature type="compositionally biased region" description="Low complexity" evidence="1">
    <location>
        <begin position="8"/>
        <end position="17"/>
    </location>
</feature>
<dbReference type="Proteomes" id="UP000018320">
    <property type="component" value="Unassembled WGS sequence"/>
</dbReference>